<keyword evidence="4" id="KW-1185">Reference proteome</keyword>
<dbReference type="InterPro" id="IPR005653">
    <property type="entry name" value="OstA-like_N"/>
</dbReference>
<dbReference type="InterPro" id="IPR052037">
    <property type="entry name" value="LPS_export_LptA"/>
</dbReference>
<evidence type="ECO:0000256" key="1">
    <source>
        <dbReference type="ARBA" id="ARBA00022729"/>
    </source>
</evidence>
<sequence length="176" mass="19401">MSNPRRNLLSLSKVLLVIGVLWWGLFDAAGFAAPRNPTTITSGTMTAQGKSRKAIFEKSVVLTRDNMVIRADRMIVYFKKDSPGKSDKSSDDSFGQQVDVVDAQGHVIIEKEDGKATSGRAVYYKDEEKVVLTDSPVAWQNGTRVTGTKMTIFLKEERSIVEGGSRVVIEESEGEQ</sequence>
<dbReference type="PANTHER" id="PTHR36504">
    <property type="entry name" value="LIPOPOLYSACCHARIDE EXPORT SYSTEM PROTEIN LPTA"/>
    <property type="match status" value="1"/>
</dbReference>
<dbReference type="Proteomes" id="UP001250932">
    <property type="component" value="Unassembled WGS sequence"/>
</dbReference>
<evidence type="ECO:0000313" key="4">
    <source>
        <dbReference type="Proteomes" id="UP001250932"/>
    </source>
</evidence>
<name>A0ABU3KBL2_9BACT</name>
<reference evidence="3 4" key="1">
    <citation type="journal article" date="2023" name="ISME J.">
        <title>Cultivation and genomic characterization of novel and ubiquitous marine nitrite-oxidizing bacteria from the Nitrospirales.</title>
        <authorList>
            <person name="Mueller A.J."/>
            <person name="Daebeler A."/>
            <person name="Herbold C.W."/>
            <person name="Kirkegaard R.H."/>
            <person name="Daims H."/>
        </authorList>
    </citation>
    <scope>NUCLEOTIDE SEQUENCE [LARGE SCALE GENOMIC DNA]</scope>
    <source>
        <strain evidence="3 4">EB</strain>
    </source>
</reference>
<gene>
    <name evidence="3" type="ORF">PPG34_15835</name>
</gene>
<protein>
    <submittedName>
        <fullName evidence="3">LptA/OstA family protein</fullName>
    </submittedName>
</protein>
<dbReference type="RefSeq" id="WP_313834419.1">
    <property type="nucleotide sequence ID" value="NZ_JAQOUE010000002.1"/>
</dbReference>
<comment type="caution">
    <text evidence="3">The sequence shown here is derived from an EMBL/GenBank/DDBJ whole genome shotgun (WGS) entry which is preliminary data.</text>
</comment>
<organism evidence="3 4">
    <name type="scientific">Candidatus Nitronereus thalassa</name>
    <dbReference type="NCBI Taxonomy" id="3020898"/>
    <lineage>
        <taxon>Bacteria</taxon>
        <taxon>Pseudomonadati</taxon>
        <taxon>Nitrospirota</taxon>
        <taxon>Nitrospiria</taxon>
        <taxon>Nitrospirales</taxon>
        <taxon>Nitrospiraceae</taxon>
        <taxon>Candidatus Nitronereus</taxon>
    </lineage>
</organism>
<keyword evidence="1" id="KW-0732">Signal</keyword>
<dbReference type="EMBL" id="JAQOUE010000002">
    <property type="protein sequence ID" value="MDT7043826.1"/>
    <property type="molecule type" value="Genomic_DNA"/>
</dbReference>
<proteinExistence type="predicted"/>
<evidence type="ECO:0000259" key="2">
    <source>
        <dbReference type="Pfam" id="PF03968"/>
    </source>
</evidence>
<accession>A0ABU3KBL2</accession>
<feature type="domain" description="Organic solvent tolerance-like N-terminal" evidence="2">
    <location>
        <begin position="39"/>
        <end position="157"/>
    </location>
</feature>
<evidence type="ECO:0000313" key="3">
    <source>
        <dbReference type="EMBL" id="MDT7043826.1"/>
    </source>
</evidence>
<dbReference type="Pfam" id="PF03968">
    <property type="entry name" value="LptD_N"/>
    <property type="match status" value="1"/>
</dbReference>
<dbReference type="PANTHER" id="PTHR36504:SF1">
    <property type="entry name" value="LIPOPOLYSACCHARIDE EXPORT SYSTEM PROTEIN LPTA"/>
    <property type="match status" value="1"/>
</dbReference>
<dbReference type="Gene3D" id="2.60.450.10">
    <property type="entry name" value="Lipopolysaccharide (LPS) transport protein A like domain"/>
    <property type="match status" value="1"/>
</dbReference>